<protein>
    <recommendedName>
        <fullName evidence="5">Secreted protein</fullName>
    </recommendedName>
</protein>
<accession>A0ABY5SLJ7</accession>
<feature type="chain" id="PRO_5046761585" description="Secreted protein" evidence="2">
    <location>
        <begin position="26"/>
        <end position="426"/>
    </location>
</feature>
<evidence type="ECO:0000256" key="1">
    <source>
        <dbReference type="SAM" id="MobiDB-lite"/>
    </source>
</evidence>
<dbReference type="NCBIfam" id="NF038015">
    <property type="entry name" value="AztD"/>
    <property type="match status" value="1"/>
</dbReference>
<evidence type="ECO:0000313" key="3">
    <source>
        <dbReference type="EMBL" id="UVI35400.1"/>
    </source>
</evidence>
<dbReference type="InterPro" id="IPR047697">
    <property type="entry name" value="AztD-like"/>
</dbReference>
<proteinExistence type="predicted"/>
<sequence>MMKRPQMLIGAAVAASALLLGGCQPGDDTTDYDAVGKDEKTSGTESEADGEGSGDGHAQELAGAQPRLVATYDGGIMTLDATTLEVVSETKLEGFNRLNPVGDDRHLMVSVAEGFRLFDAGVWTQPHGDHTHSYAADPVLTDTVFGTELPGHVVSHDGSTVLFGDGDGKIQTFDTEDFAEEKPTPKVSEVDEPHHGVAVRLSDGSTLHTIGTEDERTGAKVIDESGKELARSEDCPGVHGEAAAKDEIIALGCEDGILLFKDGKFEKLDAPDDYGRIGNQAGDEDSRFILGDYKVDEDAELERPERVSVTDTKKGRLSLVDLGTSYSFRSLGRGPEGEGVVLTTDGTLKIIDPATASVTDEYPVIDEWEEPVEWQKARPTLFVQGEVAYVTDPAKQTIHIVDLDSGEVMASEKLPHATNELTGVAG</sequence>
<dbReference type="Gene3D" id="2.130.10.10">
    <property type="entry name" value="YVTN repeat-like/Quinoprotein amine dehydrogenase"/>
    <property type="match status" value="1"/>
</dbReference>
<dbReference type="SUPFAM" id="SSF50969">
    <property type="entry name" value="YVTN repeat-like/Quinoprotein amine dehydrogenase"/>
    <property type="match status" value="1"/>
</dbReference>
<keyword evidence="2" id="KW-0732">Signal</keyword>
<dbReference type="PROSITE" id="PS51257">
    <property type="entry name" value="PROKAR_LIPOPROTEIN"/>
    <property type="match status" value="1"/>
</dbReference>
<keyword evidence="4" id="KW-1185">Reference proteome</keyword>
<dbReference type="EMBL" id="CP093443">
    <property type="protein sequence ID" value="UVI35400.1"/>
    <property type="molecule type" value="Genomic_DNA"/>
</dbReference>
<name>A0ABY5SLJ7_9MICO</name>
<dbReference type="RefSeq" id="WP_265418030.1">
    <property type="nucleotide sequence ID" value="NZ_CP093443.1"/>
</dbReference>
<gene>
    <name evidence="3" type="ORF">L1F31_14940</name>
</gene>
<reference evidence="3" key="1">
    <citation type="submission" date="2022-03" db="EMBL/GenBank/DDBJ databases">
        <title>Brevibacterium spongiae sp. nov., isolated from marine sponge.</title>
        <authorList>
            <person name="Li Z."/>
            <person name="Zhang M."/>
        </authorList>
    </citation>
    <scope>NUCLEOTIDE SEQUENCE</scope>
    <source>
        <strain evidence="3">WHS-Z9</strain>
    </source>
</reference>
<evidence type="ECO:0008006" key="5">
    <source>
        <dbReference type="Google" id="ProtNLM"/>
    </source>
</evidence>
<feature type="signal peptide" evidence="2">
    <location>
        <begin position="1"/>
        <end position="25"/>
    </location>
</feature>
<evidence type="ECO:0000313" key="4">
    <source>
        <dbReference type="Proteomes" id="UP001064879"/>
    </source>
</evidence>
<feature type="region of interest" description="Disordered" evidence="1">
    <location>
        <begin position="29"/>
        <end position="59"/>
    </location>
</feature>
<dbReference type="Proteomes" id="UP001064879">
    <property type="component" value="Chromosome"/>
</dbReference>
<dbReference type="InterPro" id="IPR015943">
    <property type="entry name" value="WD40/YVTN_repeat-like_dom_sf"/>
</dbReference>
<evidence type="ECO:0000256" key="2">
    <source>
        <dbReference type="SAM" id="SignalP"/>
    </source>
</evidence>
<organism evidence="3 4">
    <name type="scientific">Brevibacterium spongiae</name>
    <dbReference type="NCBI Taxonomy" id="2909672"/>
    <lineage>
        <taxon>Bacteria</taxon>
        <taxon>Bacillati</taxon>
        <taxon>Actinomycetota</taxon>
        <taxon>Actinomycetes</taxon>
        <taxon>Micrococcales</taxon>
        <taxon>Brevibacteriaceae</taxon>
        <taxon>Brevibacterium</taxon>
    </lineage>
</organism>
<dbReference type="InterPro" id="IPR011044">
    <property type="entry name" value="Quino_amine_DH_bsu"/>
</dbReference>